<evidence type="ECO:0000313" key="6">
    <source>
        <dbReference type="EMBL" id="KNC99361.1"/>
    </source>
</evidence>
<dbReference type="Pfam" id="PF00011">
    <property type="entry name" value="HSP20"/>
    <property type="match status" value="1"/>
</dbReference>
<dbReference type="RefSeq" id="XP_016607401.1">
    <property type="nucleotide sequence ID" value="XM_016753816.1"/>
</dbReference>
<dbReference type="InterPro" id="IPR010916">
    <property type="entry name" value="TonB_box_CS"/>
</dbReference>
<proteinExistence type="inferred from homology"/>
<keyword evidence="7" id="KW-1185">Reference proteome</keyword>
<dbReference type="InterPro" id="IPR031107">
    <property type="entry name" value="Small_HSP"/>
</dbReference>
<evidence type="ECO:0000256" key="4">
    <source>
        <dbReference type="SAM" id="MobiDB-lite"/>
    </source>
</evidence>
<feature type="domain" description="SHSP" evidence="5">
    <location>
        <begin position="38"/>
        <end position="181"/>
    </location>
</feature>
<comment type="similarity">
    <text evidence="2 3">Belongs to the small heat shock protein (HSP20) family.</text>
</comment>
<gene>
    <name evidence="6" type="ORF">SPPG_05606</name>
</gene>
<dbReference type="PROSITE" id="PS00430">
    <property type="entry name" value="TONB_DEPENDENT_REC_1"/>
    <property type="match status" value="1"/>
</dbReference>
<evidence type="ECO:0000256" key="2">
    <source>
        <dbReference type="PROSITE-ProRule" id="PRU00285"/>
    </source>
</evidence>
<dbReference type="OrthoDB" id="1431247at2759"/>
<organism evidence="6 7">
    <name type="scientific">Spizellomyces punctatus (strain DAOM BR117)</name>
    <dbReference type="NCBI Taxonomy" id="645134"/>
    <lineage>
        <taxon>Eukaryota</taxon>
        <taxon>Fungi</taxon>
        <taxon>Fungi incertae sedis</taxon>
        <taxon>Chytridiomycota</taxon>
        <taxon>Chytridiomycota incertae sedis</taxon>
        <taxon>Chytridiomycetes</taxon>
        <taxon>Spizellomycetales</taxon>
        <taxon>Spizellomycetaceae</taxon>
        <taxon>Spizellomyces</taxon>
    </lineage>
</organism>
<dbReference type="Gene3D" id="2.60.40.790">
    <property type="match status" value="1"/>
</dbReference>
<evidence type="ECO:0000256" key="3">
    <source>
        <dbReference type="RuleBase" id="RU003616"/>
    </source>
</evidence>
<name>A0A0L0HEA8_SPIPD</name>
<evidence type="ECO:0000256" key="1">
    <source>
        <dbReference type="ARBA" id="ARBA00023016"/>
    </source>
</evidence>
<evidence type="ECO:0000313" key="7">
    <source>
        <dbReference type="Proteomes" id="UP000053201"/>
    </source>
</evidence>
<dbReference type="VEuPathDB" id="FungiDB:SPPG_05606"/>
<dbReference type="OMA" id="HDIETHW"/>
<feature type="compositionally biased region" description="Low complexity" evidence="4">
    <location>
        <begin position="94"/>
        <end position="113"/>
    </location>
</feature>
<accession>A0A0L0HEA8</accession>
<dbReference type="InterPro" id="IPR008978">
    <property type="entry name" value="HSP20-like_chaperone"/>
</dbReference>
<reference evidence="6 7" key="1">
    <citation type="submission" date="2009-08" db="EMBL/GenBank/DDBJ databases">
        <title>The Genome Sequence of Spizellomyces punctatus strain DAOM BR117.</title>
        <authorList>
            <consortium name="The Broad Institute Genome Sequencing Platform"/>
            <person name="Russ C."/>
            <person name="Cuomo C."/>
            <person name="Shea T."/>
            <person name="Young S.K."/>
            <person name="Zeng Q."/>
            <person name="Koehrsen M."/>
            <person name="Haas B."/>
            <person name="Borodovsky M."/>
            <person name="Guigo R."/>
            <person name="Alvarado L."/>
            <person name="Berlin A."/>
            <person name="Bochicchio J."/>
            <person name="Borenstein D."/>
            <person name="Chapman S."/>
            <person name="Chen Z."/>
            <person name="Engels R."/>
            <person name="Freedman E."/>
            <person name="Gellesch M."/>
            <person name="Goldberg J."/>
            <person name="Griggs A."/>
            <person name="Gujja S."/>
            <person name="Heiman D."/>
            <person name="Hepburn T."/>
            <person name="Howarth C."/>
            <person name="Jen D."/>
            <person name="Larson L."/>
            <person name="Lewis B."/>
            <person name="Mehta T."/>
            <person name="Park D."/>
            <person name="Pearson M."/>
            <person name="Roberts A."/>
            <person name="Saif S."/>
            <person name="Shenoy N."/>
            <person name="Sisk P."/>
            <person name="Stolte C."/>
            <person name="Sykes S."/>
            <person name="Thomson T."/>
            <person name="Walk T."/>
            <person name="White J."/>
            <person name="Yandava C."/>
            <person name="Burger G."/>
            <person name="Gray M.W."/>
            <person name="Holland P.W.H."/>
            <person name="King N."/>
            <person name="Lang F.B.F."/>
            <person name="Roger A.J."/>
            <person name="Ruiz-Trillo I."/>
            <person name="Lander E."/>
            <person name="Nusbaum C."/>
        </authorList>
    </citation>
    <scope>NUCLEOTIDE SEQUENCE [LARGE SCALE GENOMIC DNA]</scope>
    <source>
        <strain evidence="6 7">DAOM BR117</strain>
    </source>
</reference>
<dbReference type="eggNOG" id="KOG0710">
    <property type="taxonomic scope" value="Eukaryota"/>
</dbReference>
<dbReference type="SUPFAM" id="SSF49764">
    <property type="entry name" value="HSP20-like chaperones"/>
    <property type="match status" value="1"/>
</dbReference>
<sequence>MTIPRLLPTLLRDFDRAFSSLEEPLSQALFARPLRGAQAANVYRPAVDVSETKNAYLIEAELPGARREDIDLEFTDSNTIVVKGNIGPKETAQSYTDASSATSEASAVTTSNTDAHTPTTISAEIPTYWTQERTLGSFRRSFTFPTAVDSERVRAVFRDGVLSVHVPKPEQKVNKISITAE</sequence>
<feature type="region of interest" description="Disordered" evidence="4">
    <location>
        <begin position="90"/>
        <end position="118"/>
    </location>
</feature>
<protein>
    <recommendedName>
        <fullName evidence="5">SHSP domain-containing protein</fullName>
    </recommendedName>
</protein>
<dbReference type="STRING" id="645134.A0A0L0HEA8"/>
<dbReference type="Proteomes" id="UP000053201">
    <property type="component" value="Unassembled WGS sequence"/>
</dbReference>
<dbReference type="GeneID" id="27688969"/>
<evidence type="ECO:0000259" key="5">
    <source>
        <dbReference type="PROSITE" id="PS01031"/>
    </source>
</evidence>
<dbReference type="EMBL" id="KQ257458">
    <property type="protein sequence ID" value="KNC99361.1"/>
    <property type="molecule type" value="Genomic_DNA"/>
</dbReference>
<dbReference type="InterPro" id="IPR002068">
    <property type="entry name" value="A-crystallin/Hsp20_dom"/>
</dbReference>
<dbReference type="PANTHER" id="PTHR11527">
    <property type="entry name" value="HEAT-SHOCK PROTEIN 20 FAMILY MEMBER"/>
    <property type="match status" value="1"/>
</dbReference>
<dbReference type="PROSITE" id="PS01031">
    <property type="entry name" value="SHSP"/>
    <property type="match status" value="1"/>
</dbReference>
<dbReference type="InParanoid" id="A0A0L0HEA8"/>
<dbReference type="AlphaFoldDB" id="A0A0L0HEA8"/>
<keyword evidence="1" id="KW-0346">Stress response</keyword>
<dbReference type="CDD" id="cd06464">
    <property type="entry name" value="ACD_sHsps-like"/>
    <property type="match status" value="1"/>
</dbReference>